<reference evidence="1" key="1">
    <citation type="journal article" date="2013" name="Nat. Biotechnol.">
        <title>Draft genome sequence of chickpea (Cicer arietinum) provides a resource for trait improvement.</title>
        <authorList>
            <person name="Varshney R.K."/>
            <person name="Song C."/>
            <person name="Saxena R.K."/>
            <person name="Azam S."/>
            <person name="Yu S."/>
            <person name="Sharpe A.G."/>
            <person name="Cannon S."/>
            <person name="Baek J."/>
            <person name="Rosen B.D."/>
            <person name="Tar'an B."/>
            <person name="Millan T."/>
            <person name="Zhang X."/>
            <person name="Ramsay L.D."/>
            <person name="Iwata A."/>
            <person name="Wang Y."/>
            <person name="Nelson W."/>
            <person name="Farmer A.D."/>
            <person name="Gaur P.M."/>
            <person name="Soderlund C."/>
            <person name="Penmetsa R.V."/>
            <person name="Xu C."/>
            <person name="Bharti A.K."/>
            <person name="He W."/>
            <person name="Winter P."/>
            <person name="Zhao S."/>
            <person name="Hane J.K."/>
            <person name="Carrasquilla-Garcia N."/>
            <person name="Condie J.A."/>
            <person name="Upadhyaya H.D."/>
            <person name="Luo M.C."/>
            <person name="Thudi M."/>
            <person name="Gowda C.L."/>
            <person name="Singh N.P."/>
            <person name="Lichtenzveig J."/>
            <person name="Gali K.K."/>
            <person name="Rubio J."/>
            <person name="Nadarajan N."/>
            <person name="Dolezel J."/>
            <person name="Bansal K.C."/>
            <person name="Xu X."/>
            <person name="Edwards D."/>
            <person name="Zhang G."/>
            <person name="Kahl G."/>
            <person name="Gil J."/>
            <person name="Singh K.B."/>
            <person name="Datta S.K."/>
            <person name="Jackson S.A."/>
            <person name="Wang J."/>
            <person name="Cook D.R."/>
        </authorList>
    </citation>
    <scope>NUCLEOTIDE SEQUENCE [LARGE SCALE GENOMIC DNA]</scope>
    <source>
        <strain evidence="1">cv. CDC Frontier</strain>
    </source>
</reference>
<evidence type="ECO:0000313" key="2">
    <source>
        <dbReference type="RefSeq" id="XP_004503431.2"/>
    </source>
</evidence>
<sequence length="134" mass="15664">MAKFRGNSFSHVRFSHQIIHFPAMDIKSECNSSKRIIQLGRCCYDIEHKNSLSATRSSKLRWKMLWMKLKKEKKKLFECASSTLQQVPYDPYTYSQNFDQGTVFDEPDNLSRSFSVRFADPCKLIVNCQKRGVV</sequence>
<dbReference type="Proteomes" id="UP000087171">
    <property type="component" value="Chromosome Ca6"/>
</dbReference>
<dbReference type="PANTHER" id="PTHR33168">
    <property type="entry name" value="STRESS INDUCED PROTEIN-RELATED"/>
    <property type="match status" value="1"/>
</dbReference>
<organism evidence="1 2">
    <name type="scientific">Cicer arietinum</name>
    <name type="common">Chickpea</name>
    <name type="synonym">Garbanzo</name>
    <dbReference type="NCBI Taxonomy" id="3827"/>
    <lineage>
        <taxon>Eukaryota</taxon>
        <taxon>Viridiplantae</taxon>
        <taxon>Streptophyta</taxon>
        <taxon>Embryophyta</taxon>
        <taxon>Tracheophyta</taxon>
        <taxon>Spermatophyta</taxon>
        <taxon>Magnoliopsida</taxon>
        <taxon>eudicotyledons</taxon>
        <taxon>Gunneridae</taxon>
        <taxon>Pentapetalae</taxon>
        <taxon>rosids</taxon>
        <taxon>fabids</taxon>
        <taxon>Fabales</taxon>
        <taxon>Fabaceae</taxon>
        <taxon>Papilionoideae</taxon>
        <taxon>50 kb inversion clade</taxon>
        <taxon>NPAAA clade</taxon>
        <taxon>Hologalegina</taxon>
        <taxon>IRL clade</taxon>
        <taxon>Cicereae</taxon>
        <taxon>Cicer</taxon>
    </lineage>
</organism>
<dbReference type="OrthoDB" id="1688035at2759"/>
<keyword evidence="1" id="KW-1185">Reference proteome</keyword>
<dbReference type="PaxDb" id="3827-XP_004503431.1"/>
<protein>
    <submittedName>
        <fullName evidence="2">Uncharacterized protein LOC101493656</fullName>
    </submittedName>
</protein>
<dbReference type="STRING" id="3827.A0A1S2YE01"/>
<gene>
    <name evidence="2" type="primary">LOC101493656</name>
</gene>
<accession>A0A1S2YE01</accession>
<name>A0A1S2YE01_CICAR</name>
<evidence type="ECO:0000313" key="1">
    <source>
        <dbReference type="Proteomes" id="UP000087171"/>
    </source>
</evidence>
<proteinExistence type="predicted"/>
<reference evidence="2" key="2">
    <citation type="submission" date="2025-08" db="UniProtKB">
        <authorList>
            <consortium name="RefSeq"/>
        </authorList>
    </citation>
    <scope>IDENTIFICATION</scope>
    <source>
        <tissue evidence="2">Etiolated seedlings</tissue>
    </source>
</reference>
<dbReference type="AlphaFoldDB" id="A0A1S2YE01"/>
<dbReference type="eggNOG" id="ENOG502S7H7">
    <property type="taxonomic scope" value="Eukaryota"/>
</dbReference>
<dbReference type="RefSeq" id="XP_004503431.2">
    <property type="nucleotide sequence ID" value="XM_004503374.3"/>
</dbReference>